<feature type="domain" description="DUF1858" evidence="1">
    <location>
        <begin position="2"/>
        <end position="57"/>
    </location>
</feature>
<name>A0A9D1MHM3_9FIRM</name>
<accession>A0A9D1MHM3</accession>
<dbReference type="SUPFAM" id="SSF140683">
    <property type="entry name" value="SP0561-like"/>
    <property type="match status" value="1"/>
</dbReference>
<comment type="caution">
    <text evidence="2">The sequence shown here is derived from an EMBL/GenBank/DDBJ whole genome shotgun (WGS) entry which is preliminary data.</text>
</comment>
<dbReference type="InterPro" id="IPR015077">
    <property type="entry name" value="DUF1858"/>
</dbReference>
<evidence type="ECO:0000313" key="2">
    <source>
        <dbReference type="EMBL" id="HIU60482.1"/>
    </source>
</evidence>
<dbReference type="AlphaFoldDB" id="A0A9D1MHM3"/>
<protein>
    <submittedName>
        <fullName evidence="2">DUF1858 domain-containing protein</fullName>
    </submittedName>
</protein>
<dbReference type="Pfam" id="PF08984">
    <property type="entry name" value="DUF1858"/>
    <property type="match status" value="1"/>
</dbReference>
<dbReference type="NCBIfam" id="TIGR03980">
    <property type="entry name" value="prismane_assoc"/>
    <property type="match status" value="1"/>
</dbReference>
<organism evidence="2 3">
    <name type="scientific">Candidatus Stercoripulliclostridium merdigallinarum</name>
    <dbReference type="NCBI Taxonomy" id="2840951"/>
    <lineage>
        <taxon>Bacteria</taxon>
        <taxon>Bacillati</taxon>
        <taxon>Bacillota</taxon>
        <taxon>Clostridia</taxon>
        <taxon>Eubacteriales</taxon>
        <taxon>Candidatus Stercoripulliclostridium</taxon>
    </lineage>
</organism>
<reference evidence="2" key="1">
    <citation type="submission" date="2020-10" db="EMBL/GenBank/DDBJ databases">
        <authorList>
            <person name="Gilroy R."/>
        </authorList>
    </citation>
    <scope>NUCLEOTIDE SEQUENCE</scope>
    <source>
        <strain evidence="2">18911</strain>
    </source>
</reference>
<dbReference type="InterPro" id="IPR023883">
    <property type="entry name" value="CHP03980_redox-disulphide"/>
</dbReference>
<gene>
    <name evidence="2" type="ORF">IAB05_03700</name>
</gene>
<dbReference type="PANTHER" id="PTHR39341:SF1">
    <property type="entry name" value="DUF1858 DOMAIN-CONTAINING PROTEIN"/>
    <property type="match status" value="1"/>
</dbReference>
<dbReference type="EMBL" id="DVNF01000110">
    <property type="protein sequence ID" value="HIU60482.1"/>
    <property type="molecule type" value="Genomic_DNA"/>
</dbReference>
<dbReference type="InterPro" id="IPR038062">
    <property type="entry name" value="ScdA-like_N_sf"/>
</dbReference>
<proteinExistence type="predicted"/>
<dbReference type="PANTHER" id="PTHR39341">
    <property type="entry name" value="BSL7085 PROTEIN"/>
    <property type="match status" value="1"/>
</dbReference>
<dbReference type="Gene3D" id="1.10.3910.10">
    <property type="entry name" value="SP0561-like"/>
    <property type="match status" value="1"/>
</dbReference>
<dbReference type="Proteomes" id="UP000824094">
    <property type="component" value="Unassembled WGS sequence"/>
</dbReference>
<reference evidence="2" key="2">
    <citation type="journal article" date="2021" name="PeerJ">
        <title>Extensive microbial diversity within the chicken gut microbiome revealed by metagenomics and culture.</title>
        <authorList>
            <person name="Gilroy R."/>
            <person name="Ravi A."/>
            <person name="Getino M."/>
            <person name="Pursley I."/>
            <person name="Horton D.L."/>
            <person name="Alikhan N.F."/>
            <person name="Baker D."/>
            <person name="Gharbi K."/>
            <person name="Hall N."/>
            <person name="Watson M."/>
            <person name="Adriaenssens E.M."/>
            <person name="Foster-Nyarko E."/>
            <person name="Jarju S."/>
            <person name="Secka A."/>
            <person name="Antonio M."/>
            <person name="Oren A."/>
            <person name="Chaudhuri R.R."/>
            <person name="La Ragione R."/>
            <person name="Hildebrand F."/>
            <person name="Pallen M.J."/>
        </authorList>
    </citation>
    <scope>NUCLEOTIDE SEQUENCE</scope>
    <source>
        <strain evidence="2">18911</strain>
    </source>
</reference>
<evidence type="ECO:0000259" key="1">
    <source>
        <dbReference type="Pfam" id="PF08984"/>
    </source>
</evidence>
<sequence>MITKDMVIGDVLDNAKNPEAVAEVLIGKFGMHCLQCPCSRSESIEEAAMVHGVDAEVMVAALNAADNQ</sequence>
<evidence type="ECO:0000313" key="3">
    <source>
        <dbReference type="Proteomes" id="UP000824094"/>
    </source>
</evidence>